<sequence>MKKHRNMTFYTFLVIISLSCLGILFFTHWTKPTTARFYDSFHKLEKYNQKEIQDIELAQLMRGDFSSIQGKWHNEEKKETKYIIDGNLLLTNNKRYYLSIGGLLTTGAPYIKINSESEQDFINTAPLSVYPVGKTIPIMQADGSIDNTGKYDPSDLSKERLLLAQSVLTSEKVKEEVCYRE</sequence>
<comment type="caution">
    <text evidence="2">The sequence shown here is derived from an EMBL/GenBank/DDBJ whole genome shotgun (WGS) entry which is preliminary data.</text>
</comment>
<keyword evidence="1" id="KW-1133">Transmembrane helix</keyword>
<keyword evidence="3" id="KW-1185">Reference proteome</keyword>
<evidence type="ECO:0000313" key="3">
    <source>
        <dbReference type="Proteomes" id="UP001595987"/>
    </source>
</evidence>
<feature type="transmembrane region" description="Helical" evidence="1">
    <location>
        <begin position="7"/>
        <end position="29"/>
    </location>
</feature>
<evidence type="ECO:0000313" key="2">
    <source>
        <dbReference type="EMBL" id="MFC4652814.1"/>
    </source>
</evidence>
<keyword evidence="1" id="KW-0812">Transmembrane</keyword>
<reference evidence="3" key="1">
    <citation type="journal article" date="2019" name="Int. J. Syst. Evol. Microbiol.">
        <title>The Global Catalogue of Microorganisms (GCM) 10K type strain sequencing project: providing services to taxonomists for standard genome sequencing and annotation.</title>
        <authorList>
            <consortium name="The Broad Institute Genomics Platform"/>
            <consortium name="The Broad Institute Genome Sequencing Center for Infectious Disease"/>
            <person name="Wu L."/>
            <person name="Ma J."/>
        </authorList>
    </citation>
    <scope>NUCLEOTIDE SEQUENCE [LARGE SCALE GENOMIC DNA]</scope>
    <source>
        <strain evidence="3">CCUG 63287</strain>
    </source>
</reference>
<evidence type="ECO:0000256" key="1">
    <source>
        <dbReference type="SAM" id="Phobius"/>
    </source>
</evidence>
<name>A0ABV9JDQ5_9LACT</name>
<accession>A0ABV9JDQ5</accession>
<dbReference type="RefSeq" id="WP_213533104.1">
    <property type="nucleotide sequence ID" value="NZ_BOVQ01000001.1"/>
</dbReference>
<gene>
    <name evidence="2" type="ORF">ACFO26_07810</name>
</gene>
<keyword evidence="1" id="KW-0472">Membrane</keyword>
<organism evidence="2 3">
    <name type="scientific">Lactococcus nasutitermitis</name>
    <dbReference type="NCBI Taxonomy" id="1652957"/>
    <lineage>
        <taxon>Bacteria</taxon>
        <taxon>Bacillati</taxon>
        <taxon>Bacillota</taxon>
        <taxon>Bacilli</taxon>
        <taxon>Lactobacillales</taxon>
        <taxon>Streptococcaceae</taxon>
        <taxon>Lactococcus</taxon>
    </lineage>
</organism>
<dbReference type="Proteomes" id="UP001595987">
    <property type="component" value="Unassembled WGS sequence"/>
</dbReference>
<proteinExistence type="predicted"/>
<dbReference type="EMBL" id="JBHSGD010000005">
    <property type="protein sequence ID" value="MFC4652814.1"/>
    <property type="molecule type" value="Genomic_DNA"/>
</dbReference>
<dbReference type="PROSITE" id="PS51257">
    <property type="entry name" value="PROKAR_LIPOPROTEIN"/>
    <property type="match status" value="1"/>
</dbReference>
<protein>
    <submittedName>
        <fullName evidence="2">Uncharacterized protein</fullName>
    </submittedName>
</protein>